<accession>A0A974CXS2</accession>
<evidence type="ECO:0000313" key="2">
    <source>
        <dbReference type="Proteomes" id="UP000694892"/>
    </source>
</evidence>
<gene>
    <name evidence="1" type="ORF">XELAEV_18027238mg</name>
</gene>
<dbReference type="AlphaFoldDB" id="A0A974CXS2"/>
<name>A0A974CXS2_XENLA</name>
<dbReference type="Proteomes" id="UP000694892">
    <property type="component" value="Chromosome 5L"/>
</dbReference>
<reference evidence="2" key="1">
    <citation type="journal article" date="2016" name="Nature">
        <title>Genome evolution in the allotetraploid frog Xenopus laevis.</title>
        <authorList>
            <person name="Session A.M."/>
            <person name="Uno Y."/>
            <person name="Kwon T."/>
            <person name="Chapman J.A."/>
            <person name="Toyoda A."/>
            <person name="Takahashi S."/>
            <person name="Fukui A."/>
            <person name="Hikosaka A."/>
            <person name="Suzuki A."/>
            <person name="Kondo M."/>
            <person name="van Heeringen S.J."/>
            <person name="Quigley I."/>
            <person name="Heinz S."/>
            <person name="Ogino H."/>
            <person name="Ochi H."/>
            <person name="Hellsten U."/>
            <person name="Lyons J.B."/>
            <person name="Simakov O."/>
            <person name="Putnam N."/>
            <person name="Stites J."/>
            <person name="Kuroki Y."/>
            <person name="Tanaka T."/>
            <person name="Michiue T."/>
            <person name="Watanabe M."/>
            <person name="Bogdanovic O."/>
            <person name="Lister R."/>
            <person name="Georgiou G."/>
            <person name="Paranjpe S.S."/>
            <person name="van Kruijsbergen I."/>
            <person name="Shu S."/>
            <person name="Carlson J."/>
            <person name="Kinoshita T."/>
            <person name="Ohta Y."/>
            <person name="Mawaribuchi S."/>
            <person name="Jenkins J."/>
            <person name="Grimwood J."/>
            <person name="Schmutz J."/>
            <person name="Mitros T."/>
            <person name="Mozaffari S.V."/>
            <person name="Suzuki Y."/>
            <person name="Haramoto Y."/>
            <person name="Yamamoto T.S."/>
            <person name="Takagi C."/>
            <person name="Heald R."/>
            <person name="Miller K."/>
            <person name="Haudenschild C."/>
            <person name="Kitzman J."/>
            <person name="Nakayama T."/>
            <person name="Izutsu Y."/>
            <person name="Robert J."/>
            <person name="Fortriede J."/>
            <person name="Burns K."/>
            <person name="Lotay V."/>
            <person name="Karimi K."/>
            <person name="Yasuoka Y."/>
            <person name="Dichmann D.S."/>
            <person name="Flajnik M.F."/>
            <person name="Houston D.W."/>
            <person name="Shendure J."/>
            <person name="DuPasquier L."/>
            <person name="Vize P.D."/>
            <person name="Zorn A.M."/>
            <person name="Ito M."/>
            <person name="Marcotte E.M."/>
            <person name="Wallingford J.B."/>
            <person name="Ito Y."/>
            <person name="Asashima M."/>
            <person name="Ueno N."/>
            <person name="Matsuda Y."/>
            <person name="Veenstra G.J."/>
            <person name="Fujiyama A."/>
            <person name="Harland R.M."/>
            <person name="Taira M."/>
            <person name="Rokhsar D.S."/>
        </authorList>
    </citation>
    <scope>NUCLEOTIDE SEQUENCE [LARGE SCALE GENOMIC DNA]</scope>
    <source>
        <strain evidence="2">J</strain>
    </source>
</reference>
<organism evidence="1 2">
    <name type="scientific">Xenopus laevis</name>
    <name type="common">African clawed frog</name>
    <dbReference type="NCBI Taxonomy" id="8355"/>
    <lineage>
        <taxon>Eukaryota</taxon>
        <taxon>Metazoa</taxon>
        <taxon>Chordata</taxon>
        <taxon>Craniata</taxon>
        <taxon>Vertebrata</taxon>
        <taxon>Euteleostomi</taxon>
        <taxon>Amphibia</taxon>
        <taxon>Batrachia</taxon>
        <taxon>Anura</taxon>
        <taxon>Pipoidea</taxon>
        <taxon>Pipidae</taxon>
        <taxon>Xenopodinae</taxon>
        <taxon>Xenopus</taxon>
        <taxon>Xenopus</taxon>
    </lineage>
</organism>
<evidence type="ECO:0000313" key="1">
    <source>
        <dbReference type="EMBL" id="OCT80426.1"/>
    </source>
</evidence>
<sequence>MVLHLKVFLPSTQRNACTGDNPFSNCICFFGNNTPWSWLHKQQYLYTDLIHENGNLYFLWSAVVISHRRKCRRSTANSLVKA</sequence>
<protein>
    <submittedName>
        <fullName evidence="1">Uncharacterized protein</fullName>
    </submittedName>
</protein>
<proteinExistence type="predicted"/>
<dbReference type="EMBL" id="CM004474">
    <property type="protein sequence ID" value="OCT80426.1"/>
    <property type="molecule type" value="Genomic_DNA"/>
</dbReference>